<name>A0ABU4Z7Q8_9HYPH</name>
<dbReference type="RefSeq" id="WP_320229091.1">
    <property type="nucleotide sequence ID" value="NZ_JAVIJB010000037.1"/>
</dbReference>
<sequence length="55" mass="5574">MTKSVSNPGQTIQLAPRLSVEAVEEGAILAPRSNADGPIPVLTTDAGSGEVLMIA</sequence>
<proteinExistence type="predicted"/>
<dbReference type="Proteomes" id="UP001271249">
    <property type="component" value="Unassembled WGS sequence"/>
</dbReference>
<evidence type="ECO:0000313" key="1">
    <source>
        <dbReference type="EMBL" id="MDX8495310.1"/>
    </source>
</evidence>
<reference evidence="1 2" key="1">
    <citation type="submission" date="2023-08" db="EMBL/GenBank/DDBJ databases">
        <title>Implementing the SeqCode for naming new Mesorhizobium species isolated from Vachellia karroo root nodules.</title>
        <authorList>
            <person name="Van Lill M."/>
        </authorList>
    </citation>
    <scope>NUCLEOTIDE SEQUENCE [LARGE SCALE GENOMIC DNA]</scope>
    <source>
        <strain evidence="1 2">VK22B</strain>
    </source>
</reference>
<keyword evidence="2" id="KW-1185">Reference proteome</keyword>
<dbReference type="EMBL" id="JAVIJC010000037">
    <property type="protein sequence ID" value="MDX8495310.1"/>
    <property type="molecule type" value="Genomic_DNA"/>
</dbReference>
<comment type="caution">
    <text evidence="1">The sequence shown here is derived from an EMBL/GenBank/DDBJ whole genome shotgun (WGS) entry which is preliminary data.</text>
</comment>
<accession>A0ABU4Z7Q8</accession>
<gene>
    <name evidence="1" type="ORF">RFN29_27505</name>
</gene>
<protein>
    <submittedName>
        <fullName evidence="1">Uncharacterized protein</fullName>
    </submittedName>
</protein>
<organism evidence="1 2">
    <name type="scientific">Mesorhizobium captivum</name>
    <dbReference type="NCBI Taxonomy" id="3072319"/>
    <lineage>
        <taxon>Bacteria</taxon>
        <taxon>Pseudomonadati</taxon>
        <taxon>Pseudomonadota</taxon>
        <taxon>Alphaproteobacteria</taxon>
        <taxon>Hyphomicrobiales</taxon>
        <taxon>Phyllobacteriaceae</taxon>
        <taxon>Mesorhizobium</taxon>
    </lineage>
</organism>
<evidence type="ECO:0000313" key="2">
    <source>
        <dbReference type="Proteomes" id="UP001271249"/>
    </source>
</evidence>